<evidence type="ECO:0000256" key="11">
    <source>
        <dbReference type="RuleBase" id="RU003357"/>
    </source>
</evidence>
<feature type="domain" description="TonB-dependent receptor-like beta-barrel" evidence="13">
    <location>
        <begin position="174"/>
        <end position="589"/>
    </location>
</feature>
<dbReference type="InterPro" id="IPR012910">
    <property type="entry name" value="Plug_dom"/>
</dbReference>
<keyword evidence="4 10" id="KW-0812">Transmembrane</keyword>
<dbReference type="InterPro" id="IPR036942">
    <property type="entry name" value="Beta-barrel_TonB_sf"/>
</dbReference>
<dbReference type="Pfam" id="PF07715">
    <property type="entry name" value="Plug"/>
    <property type="match status" value="1"/>
</dbReference>
<evidence type="ECO:0000313" key="15">
    <source>
        <dbReference type="EMBL" id="ASF47355.1"/>
    </source>
</evidence>
<dbReference type="GO" id="GO:0015889">
    <property type="term" value="P:cobalamin transport"/>
    <property type="evidence" value="ECO:0007669"/>
    <property type="project" value="TreeGrafter"/>
</dbReference>
<evidence type="ECO:0000256" key="6">
    <source>
        <dbReference type="ARBA" id="ARBA00023065"/>
    </source>
</evidence>
<dbReference type="InterPro" id="IPR000531">
    <property type="entry name" value="Beta-barrel_TonB"/>
</dbReference>
<keyword evidence="6" id="KW-0406">Ion transport</keyword>
<proteinExistence type="inferred from homology"/>
<keyword evidence="7 11" id="KW-0798">TonB box</keyword>
<reference evidence="15 16" key="1">
    <citation type="submission" date="2017-06" db="EMBL/GenBank/DDBJ databases">
        <title>Genome Sequencing of the methanotroph Methylovulum psychrotolerants str. HV10-M2 isolated from a high-altitude environment.</title>
        <authorList>
            <person name="Mateos-Rivera A."/>
        </authorList>
    </citation>
    <scope>NUCLEOTIDE SEQUENCE [LARGE SCALE GENOMIC DNA]</scope>
    <source>
        <strain evidence="15 16">HV10_M2</strain>
    </source>
</reference>
<dbReference type="GO" id="GO:0009279">
    <property type="term" value="C:cell outer membrane"/>
    <property type="evidence" value="ECO:0007669"/>
    <property type="project" value="UniProtKB-SubCell"/>
</dbReference>
<protein>
    <submittedName>
        <fullName evidence="15">TonB-dependent receptor</fullName>
    </submittedName>
</protein>
<evidence type="ECO:0000256" key="12">
    <source>
        <dbReference type="SAM" id="SignalP"/>
    </source>
</evidence>
<dbReference type="PROSITE" id="PS52016">
    <property type="entry name" value="TONB_DEPENDENT_REC_3"/>
    <property type="match status" value="1"/>
</dbReference>
<evidence type="ECO:0000256" key="3">
    <source>
        <dbReference type="ARBA" id="ARBA00022452"/>
    </source>
</evidence>
<evidence type="ECO:0000256" key="5">
    <source>
        <dbReference type="ARBA" id="ARBA00022729"/>
    </source>
</evidence>
<dbReference type="Gene3D" id="2.170.130.10">
    <property type="entry name" value="TonB-dependent receptor, plug domain"/>
    <property type="match status" value="1"/>
</dbReference>
<organism evidence="15 16">
    <name type="scientific">Methylovulum psychrotolerans</name>
    <dbReference type="NCBI Taxonomy" id="1704499"/>
    <lineage>
        <taxon>Bacteria</taxon>
        <taxon>Pseudomonadati</taxon>
        <taxon>Pseudomonadota</taxon>
        <taxon>Gammaproteobacteria</taxon>
        <taxon>Methylococcales</taxon>
        <taxon>Methylococcaceae</taxon>
        <taxon>Methylovulum</taxon>
    </lineage>
</organism>
<keyword evidence="3 10" id="KW-1134">Transmembrane beta strand</keyword>
<dbReference type="OrthoDB" id="9764669at2"/>
<keyword evidence="8 10" id="KW-0472">Membrane</keyword>
<dbReference type="GO" id="GO:0006811">
    <property type="term" value="P:monoatomic ion transport"/>
    <property type="evidence" value="ECO:0007669"/>
    <property type="project" value="UniProtKB-KW"/>
</dbReference>
<evidence type="ECO:0000256" key="4">
    <source>
        <dbReference type="ARBA" id="ARBA00022692"/>
    </source>
</evidence>
<dbReference type="CDD" id="cd01347">
    <property type="entry name" value="ligand_gated_channel"/>
    <property type="match status" value="1"/>
</dbReference>
<dbReference type="PANTHER" id="PTHR30069">
    <property type="entry name" value="TONB-DEPENDENT OUTER MEMBRANE RECEPTOR"/>
    <property type="match status" value="1"/>
</dbReference>
<dbReference type="InterPro" id="IPR039426">
    <property type="entry name" value="TonB-dep_rcpt-like"/>
</dbReference>
<evidence type="ECO:0000259" key="14">
    <source>
        <dbReference type="Pfam" id="PF07715"/>
    </source>
</evidence>
<dbReference type="RefSeq" id="WP_088620227.1">
    <property type="nucleotide sequence ID" value="NZ_CP022129.1"/>
</dbReference>
<evidence type="ECO:0000256" key="7">
    <source>
        <dbReference type="ARBA" id="ARBA00023077"/>
    </source>
</evidence>
<dbReference type="Pfam" id="PF00593">
    <property type="entry name" value="TonB_dep_Rec_b-barrel"/>
    <property type="match status" value="1"/>
</dbReference>
<gene>
    <name evidence="15" type="ORF">CEK71_15505</name>
</gene>
<evidence type="ECO:0000256" key="10">
    <source>
        <dbReference type="PROSITE-ProRule" id="PRU01360"/>
    </source>
</evidence>
<dbReference type="InterPro" id="IPR037066">
    <property type="entry name" value="Plug_dom_sf"/>
</dbReference>
<sequence length="615" mass="67788">MQKIIATPFLSLIIPFSSVYAGQPVDLPGVVVTATRAETLQNELAAGATVYTRQDIERLQVKTLPDLFKGTLGVDIAQSGGYGQTTDLFLRGTNPGHVLVLIDGIKVGSVTTGTMPYELIPIDQIERVEIVRGPQSSLYGSEAIGGVIQIFTRKGSHGDDKPHVSLQAGGGSYDTAHTAGTVSGNLGSNWYNLGVSHIDSAGFNAKQHSDPDRDGYENTGVNARFGHRFANAAEIEGFFLRSQGTNQYDSSFGGNNSAFINQVFGLTGQMDVRKDWHTLLRLGRSTDDLDTFFPDGSFESRYNTTRWNASWLNQVRLSDAHQLTVGADYRLDEVASGDLDTYSPGFNTYSQKSRYDAGLFSELHSRVLERHFLNASVRGDKNEAFGDYVTGSVGWRYNSVLGINPFASFGNAFKAPTFNELYWPNTGFGGGNPHLKPEESQSVEVGVSGVHKQVQWELRAYHTDVDQLISGWPPVNVNKARIEGIEAQLVTDFLGWHHKLNLNLLNPVDVATGLRLQRRADKSLSFDLSRSIGVFDVGAAVLAQGDRPDIDYNTYPYQRVSLHGFVTVDLRAAWHINKNWLLSGKLNNLLDENYQTANGYNTPDRNFFVSIHYND</sequence>
<name>A0A1Z4C1E8_9GAMM</name>
<keyword evidence="5 12" id="KW-0732">Signal</keyword>
<evidence type="ECO:0000256" key="8">
    <source>
        <dbReference type="ARBA" id="ARBA00023136"/>
    </source>
</evidence>
<feature type="chain" id="PRO_5012238588" evidence="12">
    <location>
        <begin position="22"/>
        <end position="615"/>
    </location>
</feature>
<comment type="similarity">
    <text evidence="10 11">Belongs to the TonB-dependent receptor family.</text>
</comment>
<evidence type="ECO:0000313" key="16">
    <source>
        <dbReference type="Proteomes" id="UP000197019"/>
    </source>
</evidence>
<dbReference type="KEGG" id="mpsy:CEK71_15505"/>
<keyword evidence="2 10" id="KW-0813">Transport</keyword>
<keyword evidence="16" id="KW-1185">Reference proteome</keyword>
<dbReference type="EMBL" id="CP022129">
    <property type="protein sequence ID" value="ASF47355.1"/>
    <property type="molecule type" value="Genomic_DNA"/>
</dbReference>
<keyword evidence="15" id="KW-0675">Receptor</keyword>
<evidence type="ECO:0000256" key="1">
    <source>
        <dbReference type="ARBA" id="ARBA00004571"/>
    </source>
</evidence>
<dbReference type="PANTHER" id="PTHR30069:SF53">
    <property type="entry name" value="COLICIN I RECEPTOR-RELATED"/>
    <property type="match status" value="1"/>
</dbReference>
<dbReference type="Proteomes" id="UP000197019">
    <property type="component" value="Chromosome"/>
</dbReference>
<feature type="domain" description="TonB-dependent receptor plug" evidence="14">
    <location>
        <begin position="43"/>
        <end position="147"/>
    </location>
</feature>
<evidence type="ECO:0000259" key="13">
    <source>
        <dbReference type="Pfam" id="PF00593"/>
    </source>
</evidence>
<dbReference type="AlphaFoldDB" id="A0A1Z4C1E8"/>
<dbReference type="Gene3D" id="2.40.170.20">
    <property type="entry name" value="TonB-dependent receptor, beta-barrel domain"/>
    <property type="match status" value="1"/>
</dbReference>
<dbReference type="SUPFAM" id="SSF56935">
    <property type="entry name" value="Porins"/>
    <property type="match status" value="1"/>
</dbReference>
<comment type="subcellular location">
    <subcellularLocation>
        <location evidence="1 10">Cell outer membrane</location>
        <topology evidence="1 10">Multi-pass membrane protein</topology>
    </subcellularLocation>
</comment>
<evidence type="ECO:0000256" key="2">
    <source>
        <dbReference type="ARBA" id="ARBA00022448"/>
    </source>
</evidence>
<keyword evidence="9 10" id="KW-0998">Cell outer membrane</keyword>
<evidence type="ECO:0000256" key="9">
    <source>
        <dbReference type="ARBA" id="ARBA00023237"/>
    </source>
</evidence>
<feature type="signal peptide" evidence="12">
    <location>
        <begin position="1"/>
        <end position="21"/>
    </location>
</feature>
<accession>A0A1Z4C1E8</accession>